<dbReference type="AlphaFoldDB" id="A0A1M7L1I3"/>
<evidence type="ECO:0000313" key="1">
    <source>
        <dbReference type="EMBL" id="SHM71635.1"/>
    </source>
</evidence>
<reference evidence="1 2" key="1">
    <citation type="submission" date="2016-11" db="EMBL/GenBank/DDBJ databases">
        <authorList>
            <person name="Jaros S."/>
            <person name="Januszkiewicz K."/>
            <person name="Wedrychowicz H."/>
        </authorList>
    </citation>
    <scope>NUCLEOTIDE SEQUENCE [LARGE SCALE GENOMIC DNA]</scope>
    <source>
        <strain evidence="1 2">DSM 4740</strain>
    </source>
</reference>
<evidence type="ECO:0000313" key="2">
    <source>
        <dbReference type="Proteomes" id="UP000184123"/>
    </source>
</evidence>
<gene>
    <name evidence="1" type="ORF">SAMN05660971_03694</name>
</gene>
<organism evidence="1 2">
    <name type="scientific">Halomonas cupida</name>
    <dbReference type="NCBI Taxonomy" id="44933"/>
    <lineage>
        <taxon>Bacteria</taxon>
        <taxon>Pseudomonadati</taxon>
        <taxon>Pseudomonadota</taxon>
        <taxon>Gammaproteobacteria</taxon>
        <taxon>Oceanospirillales</taxon>
        <taxon>Halomonadaceae</taxon>
        <taxon>Halomonas</taxon>
    </lineage>
</organism>
<protein>
    <submittedName>
        <fullName evidence="1">Uncharacterized protein</fullName>
    </submittedName>
</protein>
<accession>A0A1M7L1I3</accession>
<proteinExistence type="predicted"/>
<sequence>MPDGSVQGWFRRAPFSASVTEISTQQAYALGGSRHRDLPPSAIRPTRDRTTLADPRICASVVLTTIKSIRMSYLIAMLINRRFTH</sequence>
<dbReference type="STRING" id="44933.SAMN05660971_03694"/>
<dbReference type="Proteomes" id="UP000184123">
    <property type="component" value="Unassembled WGS sequence"/>
</dbReference>
<name>A0A1M7L1I3_9GAMM</name>
<dbReference type="EMBL" id="FRCA01000011">
    <property type="protein sequence ID" value="SHM71635.1"/>
    <property type="molecule type" value="Genomic_DNA"/>
</dbReference>